<proteinExistence type="predicted"/>
<evidence type="ECO:0000313" key="2">
    <source>
        <dbReference type="EMBL" id="UTJ06465.1"/>
    </source>
</evidence>
<name>A0ABY5E3Z5_9BACT</name>
<keyword evidence="1" id="KW-1133">Transmembrane helix</keyword>
<feature type="transmembrane region" description="Helical" evidence="1">
    <location>
        <begin position="108"/>
        <end position="133"/>
    </location>
</feature>
<feature type="transmembrane region" description="Helical" evidence="1">
    <location>
        <begin position="165"/>
        <end position="188"/>
    </location>
</feature>
<dbReference type="InterPro" id="IPR009577">
    <property type="entry name" value="Sm_multidrug_ex"/>
</dbReference>
<accession>A0ABY5E3Z5</accession>
<keyword evidence="1" id="KW-0472">Membrane</keyword>
<dbReference type="Pfam" id="PF06695">
    <property type="entry name" value="Sm_multidrug_ex"/>
    <property type="match status" value="1"/>
</dbReference>
<reference evidence="2" key="1">
    <citation type="submission" date="2022-07" db="EMBL/GenBank/DDBJ databases">
        <title>Arcobacter roscoffensis sp. nov., a marine bacterium isolated from coastal seawater collected from Roscoff, France.</title>
        <authorList>
            <person name="Pascual J."/>
            <person name="Lepeaux C."/>
            <person name="Methner A."/>
            <person name="Overmann J."/>
        </authorList>
    </citation>
    <scope>NUCLEOTIDE SEQUENCE</scope>
    <source>
        <strain evidence="2">ARW1-2F2</strain>
    </source>
</reference>
<evidence type="ECO:0000313" key="3">
    <source>
        <dbReference type="Proteomes" id="UP001060012"/>
    </source>
</evidence>
<keyword evidence="3" id="KW-1185">Reference proteome</keyword>
<protein>
    <submittedName>
        <fullName evidence="2">Small multi-drug export protein</fullName>
    </submittedName>
</protein>
<feature type="transmembrane region" description="Helical" evidence="1">
    <location>
        <begin position="57"/>
        <end position="79"/>
    </location>
</feature>
<feature type="transmembrane region" description="Helical" evidence="1">
    <location>
        <begin position="139"/>
        <end position="158"/>
    </location>
</feature>
<dbReference type="RefSeq" id="WP_254576644.1">
    <property type="nucleotide sequence ID" value="NZ_CP100595.1"/>
</dbReference>
<dbReference type="EMBL" id="CP100595">
    <property type="protein sequence ID" value="UTJ06465.1"/>
    <property type="molecule type" value="Genomic_DNA"/>
</dbReference>
<keyword evidence="1" id="KW-0812">Transmembrane</keyword>
<evidence type="ECO:0000256" key="1">
    <source>
        <dbReference type="SAM" id="Phobius"/>
    </source>
</evidence>
<dbReference type="Proteomes" id="UP001060012">
    <property type="component" value="Chromosome"/>
</dbReference>
<sequence>MIFILGVFIIVLYFINPLLASKITGMVFSNLLVGRVPSLSFGYAAELNHFWVISTNIYTEFIMVTILYPLFILSIKGIVKVQSLEKFFSQVERKKVIHKEKFDKYGRFGLFIFVFIPFWMTGPIVGSMIGYLIGMKHYTIIFTVFIATIVSITLWGIFLQEIIHLLISFDSQIVWLLLFVCVSALLIFRFKKVILGKIQEIFNKGKK</sequence>
<gene>
    <name evidence="2" type="ORF">NJU99_14660</name>
</gene>
<organism evidence="2 3">
    <name type="scientific">Arcobacter roscoffensis</name>
    <dbReference type="NCBI Taxonomy" id="2961520"/>
    <lineage>
        <taxon>Bacteria</taxon>
        <taxon>Pseudomonadati</taxon>
        <taxon>Campylobacterota</taxon>
        <taxon>Epsilonproteobacteria</taxon>
        <taxon>Campylobacterales</taxon>
        <taxon>Arcobacteraceae</taxon>
        <taxon>Arcobacter</taxon>
    </lineage>
</organism>